<dbReference type="AlphaFoldDB" id="A0AAV6VTB4"/>
<keyword evidence="6" id="KW-0851">Voltage-gated channel</keyword>
<dbReference type="PRINTS" id="PR00169">
    <property type="entry name" value="KCHANNEL"/>
</dbReference>
<feature type="transmembrane region" description="Helical" evidence="13">
    <location>
        <begin position="408"/>
        <end position="427"/>
    </location>
</feature>
<evidence type="ECO:0000256" key="5">
    <source>
        <dbReference type="ARBA" id="ARBA00022826"/>
    </source>
</evidence>
<organism evidence="15 16">
    <name type="scientific">Oedothorax gibbosus</name>
    <dbReference type="NCBI Taxonomy" id="931172"/>
    <lineage>
        <taxon>Eukaryota</taxon>
        <taxon>Metazoa</taxon>
        <taxon>Ecdysozoa</taxon>
        <taxon>Arthropoda</taxon>
        <taxon>Chelicerata</taxon>
        <taxon>Arachnida</taxon>
        <taxon>Araneae</taxon>
        <taxon>Araneomorphae</taxon>
        <taxon>Entelegynae</taxon>
        <taxon>Araneoidea</taxon>
        <taxon>Linyphiidae</taxon>
        <taxon>Erigoninae</taxon>
        <taxon>Oedothorax</taxon>
    </lineage>
</organism>
<evidence type="ECO:0000313" key="16">
    <source>
        <dbReference type="Proteomes" id="UP000827092"/>
    </source>
</evidence>
<evidence type="ECO:0000256" key="7">
    <source>
        <dbReference type="ARBA" id="ARBA00022958"/>
    </source>
</evidence>
<evidence type="ECO:0000256" key="3">
    <source>
        <dbReference type="ARBA" id="ARBA00022538"/>
    </source>
</evidence>
<dbReference type="GO" id="GO:0008076">
    <property type="term" value="C:voltage-gated potassium channel complex"/>
    <property type="evidence" value="ECO:0007669"/>
    <property type="project" value="InterPro"/>
</dbReference>
<evidence type="ECO:0000256" key="4">
    <source>
        <dbReference type="ARBA" id="ARBA00022692"/>
    </source>
</evidence>
<evidence type="ECO:0000256" key="12">
    <source>
        <dbReference type="SAM" id="MobiDB-lite"/>
    </source>
</evidence>
<dbReference type="EMBL" id="JAFNEN010000034">
    <property type="protein sequence ID" value="KAG8198924.1"/>
    <property type="molecule type" value="Genomic_DNA"/>
</dbReference>
<dbReference type="GO" id="GO:0051260">
    <property type="term" value="P:protein homooligomerization"/>
    <property type="evidence" value="ECO:0007669"/>
    <property type="project" value="InterPro"/>
</dbReference>
<keyword evidence="9" id="KW-0406">Ion transport</keyword>
<keyword evidence="2" id="KW-0813">Transport</keyword>
<dbReference type="InterPro" id="IPR003131">
    <property type="entry name" value="T1-type_BTB"/>
</dbReference>
<evidence type="ECO:0000256" key="10">
    <source>
        <dbReference type="ARBA" id="ARBA00023136"/>
    </source>
</evidence>
<evidence type="ECO:0000256" key="9">
    <source>
        <dbReference type="ARBA" id="ARBA00023065"/>
    </source>
</evidence>
<feature type="region of interest" description="Disordered" evidence="12">
    <location>
        <begin position="522"/>
        <end position="546"/>
    </location>
</feature>
<dbReference type="FunFam" id="3.30.710.10:FF:000010">
    <property type="entry name" value="Potassium voltage-gated channel subfamily B member"/>
    <property type="match status" value="1"/>
</dbReference>
<evidence type="ECO:0000259" key="14">
    <source>
        <dbReference type="SMART" id="SM00225"/>
    </source>
</evidence>
<keyword evidence="5" id="KW-0631">Potassium channel</keyword>
<comment type="subcellular location">
    <subcellularLocation>
        <location evidence="1">Membrane</location>
        <topology evidence="1">Multi-pass membrane protein</topology>
    </subcellularLocation>
</comment>
<evidence type="ECO:0000256" key="11">
    <source>
        <dbReference type="ARBA" id="ARBA00023303"/>
    </source>
</evidence>
<feature type="domain" description="BTB" evidence="14">
    <location>
        <begin position="83"/>
        <end position="192"/>
    </location>
</feature>
<evidence type="ECO:0000256" key="6">
    <source>
        <dbReference type="ARBA" id="ARBA00022882"/>
    </source>
</evidence>
<keyword evidence="16" id="KW-1185">Reference proteome</keyword>
<dbReference type="InterPro" id="IPR003971">
    <property type="entry name" value="K_chnl_volt-dep_Kv5/Kv9"/>
</dbReference>
<dbReference type="PRINTS" id="PR01494">
    <property type="entry name" value="KV9CHANNEL"/>
</dbReference>
<dbReference type="Proteomes" id="UP000827092">
    <property type="component" value="Unassembled WGS sequence"/>
</dbReference>
<evidence type="ECO:0000256" key="1">
    <source>
        <dbReference type="ARBA" id="ARBA00004141"/>
    </source>
</evidence>
<keyword evidence="3" id="KW-0633">Potassium transport</keyword>
<keyword evidence="11" id="KW-0407">Ion channel</keyword>
<dbReference type="FunFam" id="1.10.287.70:FF:000002">
    <property type="entry name" value="Potassium voltage-gated channel subfamily a member"/>
    <property type="match status" value="1"/>
</dbReference>
<keyword evidence="8 13" id="KW-1133">Transmembrane helix</keyword>
<dbReference type="PRINTS" id="PR01491">
    <property type="entry name" value="KVCHANNEL"/>
</dbReference>
<dbReference type="Gene3D" id="3.30.710.10">
    <property type="entry name" value="Potassium Channel Kv1.1, Chain A"/>
    <property type="match status" value="1"/>
</dbReference>
<feature type="region of interest" description="Disordered" evidence="12">
    <location>
        <begin position="1"/>
        <end position="40"/>
    </location>
</feature>
<evidence type="ECO:0000256" key="2">
    <source>
        <dbReference type="ARBA" id="ARBA00022448"/>
    </source>
</evidence>
<dbReference type="InterPro" id="IPR000210">
    <property type="entry name" value="BTB/POZ_dom"/>
</dbReference>
<comment type="caution">
    <text evidence="15">The sequence shown here is derived from an EMBL/GenBank/DDBJ whole genome shotgun (WGS) entry which is preliminary data.</text>
</comment>
<dbReference type="FunFam" id="1.20.120.350:FF:000091">
    <property type="entry name" value="Predicted protein"/>
    <property type="match status" value="1"/>
</dbReference>
<dbReference type="InterPro" id="IPR003968">
    <property type="entry name" value="K_chnl_volt-dep_Kv"/>
</dbReference>
<keyword evidence="7" id="KW-0630">Potassium</keyword>
<dbReference type="SUPFAM" id="SSF54695">
    <property type="entry name" value="POZ domain"/>
    <property type="match status" value="1"/>
</dbReference>
<dbReference type="Pfam" id="PF00520">
    <property type="entry name" value="Ion_trans"/>
    <property type="match status" value="1"/>
</dbReference>
<sequence>MNKKNDSSYSRSPLIDQPSLEIHYQSPTPTFPSPEPECPPASRMPISCLSPMDFKDCKMTQSKSTSSLPHDFFAILDNQPISKRVILNVGGTRHEVLWKTLESLPLTRLGRLRGCRTHDEVMELCDDYSLKDNEYFFNRQPRSFSSILHFYCTGKLHLVEGMCTIAFCEDLEYWGIHEFDLESCCENKYFQHKENMQEEMQNQLEALQQKEVESEFGRKGCAQYQKVLWTLLEKPKSSKAARVIRAISIIAILLSTVALSLNTLPSFKQLDSWDNYVLKILERVCMVWFTLEYILRFVASPRKWKFFKSPLNVIDLLAIIPYVMSLVLTWTDSGDYKDVVEVFLSLRILMILKLARHSKGFQTLGCTLRNSSKELGLLMLFLYIGIVIFSTMAYFAEKRVPASKFKSIPASFWWASIAMITMTVTSYDGMCPETAFGKAVGIVCCLCGVLVIALPIPIIMNNFTDYYCGQKMREKAMKRYEAIEIARGNRSFMKFYQPTTLHDAFSNSTKLMNLIAVQQEAKQVDADDPEKNSEASSECKSLETDYHQQMKDKIQRVMSN</sequence>
<keyword evidence="10 13" id="KW-0472">Membrane</keyword>
<evidence type="ECO:0000256" key="13">
    <source>
        <dbReference type="SAM" id="Phobius"/>
    </source>
</evidence>
<feature type="transmembrane region" description="Helical" evidence="13">
    <location>
        <begin position="375"/>
        <end position="396"/>
    </location>
</feature>
<dbReference type="PANTHER" id="PTHR11537:SF254">
    <property type="entry name" value="POTASSIUM VOLTAGE-GATED CHANNEL PROTEIN SHAB"/>
    <property type="match status" value="1"/>
</dbReference>
<gene>
    <name evidence="15" type="ORF">JTE90_015132</name>
</gene>
<dbReference type="InterPro" id="IPR028325">
    <property type="entry name" value="VG_K_chnl"/>
</dbReference>
<feature type="transmembrane region" description="Helical" evidence="13">
    <location>
        <begin position="243"/>
        <end position="264"/>
    </location>
</feature>
<feature type="transmembrane region" description="Helical" evidence="13">
    <location>
        <begin position="311"/>
        <end position="330"/>
    </location>
</feature>
<feature type="compositionally biased region" description="Pro residues" evidence="12">
    <location>
        <begin position="29"/>
        <end position="39"/>
    </location>
</feature>
<feature type="transmembrane region" description="Helical" evidence="13">
    <location>
        <begin position="439"/>
        <end position="460"/>
    </location>
</feature>
<reference evidence="15 16" key="1">
    <citation type="journal article" date="2022" name="Nat. Ecol. Evol.">
        <title>A masculinizing supergene underlies an exaggerated male reproductive morph in a spider.</title>
        <authorList>
            <person name="Hendrickx F."/>
            <person name="De Corte Z."/>
            <person name="Sonet G."/>
            <person name="Van Belleghem S.M."/>
            <person name="Kostlbacher S."/>
            <person name="Vangestel C."/>
        </authorList>
    </citation>
    <scope>NUCLEOTIDE SEQUENCE [LARGE SCALE GENOMIC DNA]</scope>
    <source>
        <strain evidence="15">W744_W776</strain>
    </source>
</reference>
<feature type="transmembrane region" description="Helical" evidence="13">
    <location>
        <begin position="276"/>
        <end position="299"/>
    </location>
</feature>
<dbReference type="PANTHER" id="PTHR11537">
    <property type="entry name" value="VOLTAGE-GATED POTASSIUM CHANNEL"/>
    <property type="match status" value="1"/>
</dbReference>
<dbReference type="SMART" id="SM00225">
    <property type="entry name" value="BTB"/>
    <property type="match status" value="1"/>
</dbReference>
<dbReference type="InterPro" id="IPR027359">
    <property type="entry name" value="Volt_channel_dom_sf"/>
</dbReference>
<evidence type="ECO:0000256" key="8">
    <source>
        <dbReference type="ARBA" id="ARBA00022989"/>
    </source>
</evidence>
<feature type="compositionally biased region" description="Basic and acidic residues" evidence="12">
    <location>
        <begin position="522"/>
        <end position="533"/>
    </location>
</feature>
<dbReference type="InterPro" id="IPR011333">
    <property type="entry name" value="SKP1/BTB/POZ_sf"/>
</dbReference>
<dbReference type="Gene3D" id="1.10.287.70">
    <property type="match status" value="1"/>
</dbReference>
<keyword evidence="4 13" id="KW-0812">Transmembrane</keyword>
<dbReference type="GO" id="GO:0005251">
    <property type="term" value="F:delayed rectifier potassium channel activity"/>
    <property type="evidence" value="ECO:0007669"/>
    <property type="project" value="TreeGrafter"/>
</dbReference>
<dbReference type="SUPFAM" id="SSF81324">
    <property type="entry name" value="Voltage-gated potassium channels"/>
    <property type="match status" value="1"/>
</dbReference>
<accession>A0AAV6VTB4</accession>
<dbReference type="InterPro" id="IPR005821">
    <property type="entry name" value="Ion_trans_dom"/>
</dbReference>
<dbReference type="Gene3D" id="1.20.120.350">
    <property type="entry name" value="Voltage-gated potassium channels. Chain C"/>
    <property type="match status" value="1"/>
</dbReference>
<dbReference type="Pfam" id="PF02214">
    <property type="entry name" value="BTB_2"/>
    <property type="match status" value="1"/>
</dbReference>
<dbReference type="GO" id="GO:0001508">
    <property type="term" value="P:action potential"/>
    <property type="evidence" value="ECO:0007669"/>
    <property type="project" value="TreeGrafter"/>
</dbReference>
<proteinExistence type="predicted"/>
<protein>
    <recommendedName>
        <fullName evidence="14">BTB domain-containing protein</fullName>
    </recommendedName>
</protein>
<name>A0AAV6VTB4_9ARAC</name>
<evidence type="ECO:0000313" key="15">
    <source>
        <dbReference type="EMBL" id="KAG8198924.1"/>
    </source>
</evidence>